<reference evidence="8" key="1">
    <citation type="submission" date="2022-12" db="EMBL/GenBank/DDBJ databases">
        <title>Draft genome assemblies for two species of Escallonia (Escalloniales).</title>
        <authorList>
            <person name="Chanderbali A."/>
            <person name="Dervinis C."/>
            <person name="Anghel I."/>
            <person name="Soltis D."/>
            <person name="Soltis P."/>
            <person name="Zapata F."/>
        </authorList>
    </citation>
    <scope>NUCLEOTIDE SEQUENCE</scope>
    <source>
        <strain evidence="8">UCBG64.0493</strain>
        <tissue evidence="8">Leaf</tissue>
    </source>
</reference>
<dbReference type="PROSITE" id="PS51214">
    <property type="entry name" value="IBB"/>
    <property type="match status" value="1"/>
</dbReference>
<dbReference type="Gene3D" id="1.20.5.690">
    <property type="entry name" value="Importin-alpha, importin-beta-binding domain"/>
    <property type="match status" value="1"/>
</dbReference>
<proteinExistence type="inferred from homology"/>
<dbReference type="AlphaFoldDB" id="A0AA89ANE9"/>
<protein>
    <recommendedName>
        <fullName evidence="7">IBB domain-containing protein</fullName>
    </recommendedName>
</protein>
<keyword evidence="4" id="KW-0653">Protein transport</keyword>
<feature type="domain" description="IBB" evidence="7">
    <location>
        <begin position="152"/>
        <end position="214"/>
    </location>
</feature>
<dbReference type="Proteomes" id="UP001188597">
    <property type="component" value="Unassembled WGS sequence"/>
</dbReference>
<comment type="similarity">
    <text evidence="1">Belongs to the importin alpha family.</text>
</comment>
<comment type="caution">
    <text evidence="8">The sequence shown here is derived from an EMBL/GenBank/DDBJ whole genome shotgun (WGS) entry which is preliminary data.</text>
</comment>
<feature type="compositionally biased region" description="Polar residues" evidence="6">
    <location>
        <begin position="145"/>
        <end position="156"/>
    </location>
</feature>
<gene>
    <name evidence="8" type="ORF">RJ639_014884</name>
</gene>
<evidence type="ECO:0000256" key="1">
    <source>
        <dbReference type="ARBA" id="ARBA00010394"/>
    </source>
</evidence>
<dbReference type="GO" id="GO:0061608">
    <property type="term" value="F:nuclear import signal receptor activity"/>
    <property type="evidence" value="ECO:0007669"/>
    <property type="project" value="InterPro"/>
</dbReference>
<evidence type="ECO:0000256" key="6">
    <source>
        <dbReference type="SAM" id="MobiDB-lite"/>
    </source>
</evidence>
<evidence type="ECO:0000256" key="5">
    <source>
        <dbReference type="PROSITE-ProRule" id="PRU00561"/>
    </source>
</evidence>
<dbReference type="InterPro" id="IPR002652">
    <property type="entry name" value="Importin-a_IBB"/>
</dbReference>
<evidence type="ECO:0000256" key="2">
    <source>
        <dbReference type="ARBA" id="ARBA00022448"/>
    </source>
</evidence>
<dbReference type="InterPro" id="IPR036975">
    <property type="entry name" value="Importin-a_IBB_sf"/>
</dbReference>
<keyword evidence="3" id="KW-0677">Repeat</keyword>
<name>A0AA89ANE9_9ASTE</name>
<feature type="compositionally biased region" description="Basic residues" evidence="6">
    <location>
        <begin position="160"/>
        <end position="172"/>
    </location>
</feature>
<sequence length="240" mass="27759">MEGTSPFTNISIITDGRYDIMYLNSKDVAFLLSLACAERLEDLDRAATVVVRLGRKCSDFGLNRFNLVYTDLKLGTIDMGKLEYSSKEMPKRIDKMERLILTTSNLYTTLESLTEMEISEVKLKQWKKNTVAMQEDDGYGENGAGKNNRSTDQPETISLRPKKRTEVHRNRYKVAVDAKEGRRQREDNKVEIRKNQREESLQKKRREGLQIRQFPGDRKLENMPKLLPSENSGYIMRGKP</sequence>
<dbReference type="EMBL" id="JAVXUP010001699">
    <property type="protein sequence ID" value="KAK3008940.1"/>
    <property type="molecule type" value="Genomic_DNA"/>
</dbReference>
<evidence type="ECO:0000256" key="3">
    <source>
        <dbReference type="ARBA" id="ARBA00022737"/>
    </source>
</evidence>
<dbReference type="Pfam" id="PF01749">
    <property type="entry name" value="IBB"/>
    <property type="match status" value="1"/>
</dbReference>
<feature type="compositionally biased region" description="Basic and acidic residues" evidence="6">
    <location>
        <begin position="174"/>
        <end position="202"/>
    </location>
</feature>
<evidence type="ECO:0000313" key="8">
    <source>
        <dbReference type="EMBL" id="KAK3008940.1"/>
    </source>
</evidence>
<accession>A0AA89ANE9</accession>
<keyword evidence="9" id="KW-1185">Reference proteome</keyword>
<feature type="region of interest" description="Disordered" evidence="6">
    <location>
        <begin position="134"/>
        <end position="240"/>
    </location>
</feature>
<keyword evidence="2 5" id="KW-0813">Transport</keyword>
<evidence type="ECO:0000313" key="9">
    <source>
        <dbReference type="Proteomes" id="UP001188597"/>
    </source>
</evidence>
<evidence type="ECO:0000256" key="4">
    <source>
        <dbReference type="ARBA" id="ARBA00022927"/>
    </source>
</evidence>
<dbReference type="PANTHER" id="PTHR31371:SF13">
    <property type="entry name" value="OS05G0457600 PROTEIN"/>
    <property type="match status" value="1"/>
</dbReference>
<organism evidence="8 9">
    <name type="scientific">Escallonia herrerae</name>
    <dbReference type="NCBI Taxonomy" id="1293975"/>
    <lineage>
        <taxon>Eukaryota</taxon>
        <taxon>Viridiplantae</taxon>
        <taxon>Streptophyta</taxon>
        <taxon>Embryophyta</taxon>
        <taxon>Tracheophyta</taxon>
        <taxon>Spermatophyta</taxon>
        <taxon>Magnoliopsida</taxon>
        <taxon>eudicotyledons</taxon>
        <taxon>Gunneridae</taxon>
        <taxon>Pentapetalae</taxon>
        <taxon>asterids</taxon>
        <taxon>campanulids</taxon>
        <taxon>Escalloniales</taxon>
        <taxon>Escalloniaceae</taxon>
        <taxon>Escallonia</taxon>
    </lineage>
</organism>
<dbReference type="PANTHER" id="PTHR31371">
    <property type="entry name" value="BNAC09G50660D PROTEIN"/>
    <property type="match status" value="1"/>
</dbReference>
<dbReference type="FunFam" id="1.20.5.690:FF:000002">
    <property type="entry name" value="Importin subunit alpha"/>
    <property type="match status" value="1"/>
</dbReference>
<evidence type="ECO:0000259" key="7">
    <source>
        <dbReference type="PROSITE" id="PS51214"/>
    </source>
</evidence>
<dbReference type="GO" id="GO:0006606">
    <property type="term" value="P:protein import into nucleus"/>
    <property type="evidence" value="ECO:0007669"/>
    <property type="project" value="InterPro"/>
</dbReference>